<evidence type="ECO:0000313" key="2">
    <source>
        <dbReference type="Proteomes" id="UP000010959"/>
    </source>
</evidence>
<sequence>MSCLDLAVEATESISIHVGRFGRCLAPASSKDRFWIRRTWKSIVRLARPRMGRDGLMSSRRLDGCGA</sequence>
<name>L7CD48_RHOBT</name>
<reference evidence="1 2" key="1">
    <citation type="journal article" date="2013" name="Mar. Genomics">
        <title>Expression of sulfatases in Rhodopirellula baltica and the diversity of sulfatases in the genus Rhodopirellula.</title>
        <authorList>
            <person name="Wegner C.E."/>
            <person name="Richter-Heitmann T."/>
            <person name="Klindworth A."/>
            <person name="Klockow C."/>
            <person name="Richter M."/>
            <person name="Achstetter T."/>
            <person name="Glockner F.O."/>
            <person name="Harder J."/>
        </authorList>
    </citation>
    <scope>NUCLEOTIDE SEQUENCE [LARGE SCALE GENOMIC DNA]</scope>
    <source>
        <strain evidence="1 2">SWK14</strain>
    </source>
</reference>
<protein>
    <submittedName>
        <fullName evidence="1">Uncharacterized protein</fullName>
    </submittedName>
</protein>
<comment type="caution">
    <text evidence="1">The sequence shown here is derived from an EMBL/GenBank/DDBJ whole genome shotgun (WGS) entry which is preliminary data.</text>
</comment>
<dbReference type="Proteomes" id="UP000010959">
    <property type="component" value="Unassembled WGS sequence"/>
</dbReference>
<dbReference type="AlphaFoldDB" id="L7CD48"/>
<gene>
    <name evidence="1" type="ORF">RBSWK_05005</name>
</gene>
<evidence type="ECO:0000313" key="1">
    <source>
        <dbReference type="EMBL" id="ELP31006.1"/>
    </source>
</evidence>
<dbReference type="EMBL" id="AMWG01000135">
    <property type="protein sequence ID" value="ELP31006.1"/>
    <property type="molecule type" value="Genomic_DNA"/>
</dbReference>
<proteinExistence type="predicted"/>
<accession>L7CD48</accession>
<organism evidence="1 2">
    <name type="scientific">Rhodopirellula baltica SWK14</name>
    <dbReference type="NCBI Taxonomy" id="993516"/>
    <lineage>
        <taxon>Bacteria</taxon>
        <taxon>Pseudomonadati</taxon>
        <taxon>Planctomycetota</taxon>
        <taxon>Planctomycetia</taxon>
        <taxon>Pirellulales</taxon>
        <taxon>Pirellulaceae</taxon>
        <taxon>Rhodopirellula</taxon>
    </lineage>
</organism>